<dbReference type="InterPro" id="IPR036618">
    <property type="entry name" value="PtsI_HPr-bd_sf"/>
</dbReference>
<evidence type="ECO:0000256" key="4">
    <source>
        <dbReference type="ARBA" id="ARBA00022679"/>
    </source>
</evidence>
<keyword evidence="5" id="KW-0479">Metal-binding</keyword>
<dbReference type="GO" id="GO:0016301">
    <property type="term" value="F:kinase activity"/>
    <property type="evidence" value="ECO:0007669"/>
    <property type="project" value="UniProtKB-KW"/>
</dbReference>
<dbReference type="GO" id="GO:0009401">
    <property type="term" value="P:phosphoenolpyruvate-dependent sugar phosphotransferase system"/>
    <property type="evidence" value="ECO:0007669"/>
    <property type="project" value="InterPro"/>
</dbReference>
<dbReference type="InterPro" id="IPR040442">
    <property type="entry name" value="Pyrv_kinase-like_dom_sf"/>
</dbReference>
<dbReference type="PANTHER" id="PTHR46244:SF3">
    <property type="entry name" value="PHOSPHOENOLPYRUVATE-PROTEIN PHOSPHOTRANSFERASE"/>
    <property type="match status" value="1"/>
</dbReference>
<feature type="domain" description="PEP-utilising enzyme C-terminal" evidence="10">
    <location>
        <begin position="233"/>
        <end position="505"/>
    </location>
</feature>
<evidence type="ECO:0000256" key="2">
    <source>
        <dbReference type="ARBA" id="ARBA00007837"/>
    </source>
</evidence>
<feature type="domain" description="PEP-utilising enzyme mobile" evidence="9">
    <location>
        <begin position="154"/>
        <end position="216"/>
    </location>
</feature>
<name>A0A6J6DHK8_9ZZZZ</name>
<evidence type="ECO:0000256" key="5">
    <source>
        <dbReference type="ARBA" id="ARBA00022723"/>
    </source>
</evidence>
<evidence type="ECO:0000313" key="12">
    <source>
        <dbReference type="EMBL" id="CAB4562686.1"/>
    </source>
</evidence>
<dbReference type="GO" id="GO:0046872">
    <property type="term" value="F:metal ion binding"/>
    <property type="evidence" value="ECO:0007669"/>
    <property type="project" value="UniProtKB-KW"/>
</dbReference>
<dbReference type="Pfam" id="PF00391">
    <property type="entry name" value="PEP-utilizers"/>
    <property type="match status" value="1"/>
</dbReference>
<dbReference type="SUPFAM" id="SSF47831">
    <property type="entry name" value="Enzyme I of the PEP:sugar phosphotransferase system HPr-binding (sub)domain"/>
    <property type="match status" value="1"/>
</dbReference>
<dbReference type="Pfam" id="PF05524">
    <property type="entry name" value="PEP-utilisers_N"/>
    <property type="match status" value="1"/>
</dbReference>
<sequence>MSKTVELRGVGVGSHGIVGNVWLLAMAGSPLKPQRATRELAEETEALTTSIATTVSGLRRDATLNDSVSSDIMEALLVLVEDSELLELARPSLEQGWDGATALQNALDEFSAIMGEDEEFQSRVGDLMAIGREIGNVHRGETRSLDLPSEGQWVIVARDLTPLETSKFGPSVVGVITEHGGPTSHTAIICRARNLPAVVGCHGALTLRHGSSVLLDPAGDRVVPGGSLELQTQSIMLAPLSDAPLITVRANIGSAEEGREAADTVAQGVGLFRTEVLYLNASDAPSLAEQQALYREVFLVAPRGKIIVRTIDAGSDKPVPFLPVAREENPALGVRGFRMASKFPEFAESQLHAIAGAVAETGRDVGVMAPMVSTVEEVRHFASLCHQAGITQVGIMVETPAIISVLPDLHGLVSFLSIGTNDLSQYLFAADRLHPELSAFNSPWQPGLFREIKRIVDAGEILGVPVGVCGESGANPLVAIVLAGLGIHSVSAASSAVNDVASALQGVTKETAQRCASAALAATSPEQAQSEVRAILEEL</sequence>
<evidence type="ECO:0000259" key="11">
    <source>
        <dbReference type="Pfam" id="PF05524"/>
    </source>
</evidence>
<keyword evidence="7" id="KW-0460">Magnesium</keyword>
<evidence type="ECO:0000259" key="10">
    <source>
        <dbReference type="Pfam" id="PF02896"/>
    </source>
</evidence>
<dbReference type="PROSITE" id="PS00742">
    <property type="entry name" value="PEP_ENZYMES_2"/>
    <property type="match status" value="1"/>
</dbReference>
<dbReference type="InterPro" id="IPR008279">
    <property type="entry name" value="PEP-util_enz_mobile_dom"/>
</dbReference>
<dbReference type="PANTHER" id="PTHR46244">
    <property type="entry name" value="PHOSPHOENOLPYRUVATE-PROTEIN PHOSPHOTRANSFERASE"/>
    <property type="match status" value="1"/>
</dbReference>
<dbReference type="InterPro" id="IPR008731">
    <property type="entry name" value="PTS_EIN"/>
</dbReference>
<gene>
    <name evidence="12" type="ORF">UFOPK1684_00209</name>
</gene>
<dbReference type="AlphaFoldDB" id="A0A6J6DHK8"/>
<keyword evidence="4" id="KW-0808">Transferase</keyword>
<organism evidence="12">
    <name type="scientific">freshwater metagenome</name>
    <dbReference type="NCBI Taxonomy" id="449393"/>
    <lineage>
        <taxon>unclassified sequences</taxon>
        <taxon>metagenomes</taxon>
        <taxon>ecological metagenomes</taxon>
    </lineage>
</organism>
<reference evidence="12" key="1">
    <citation type="submission" date="2020-05" db="EMBL/GenBank/DDBJ databases">
        <authorList>
            <person name="Chiriac C."/>
            <person name="Salcher M."/>
            <person name="Ghai R."/>
            <person name="Kavagutti S V."/>
        </authorList>
    </citation>
    <scope>NUCLEOTIDE SEQUENCE</scope>
</reference>
<evidence type="ECO:0000256" key="3">
    <source>
        <dbReference type="ARBA" id="ARBA00016544"/>
    </source>
</evidence>
<dbReference type="Gene3D" id="3.20.20.60">
    <property type="entry name" value="Phosphoenolpyruvate-binding domains"/>
    <property type="match status" value="1"/>
</dbReference>
<dbReference type="InterPro" id="IPR036637">
    <property type="entry name" value="Phosphohistidine_dom_sf"/>
</dbReference>
<dbReference type="Pfam" id="PF02896">
    <property type="entry name" value="PEP-utilizers_C"/>
    <property type="match status" value="1"/>
</dbReference>
<proteinExistence type="inferred from homology"/>
<dbReference type="EMBL" id="CAEZTM010000005">
    <property type="protein sequence ID" value="CAB4562686.1"/>
    <property type="molecule type" value="Genomic_DNA"/>
</dbReference>
<evidence type="ECO:0000256" key="1">
    <source>
        <dbReference type="ARBA" id="ARBA00001946"/>
    </source>
</evidence>
<protein>
    <recommendedName>
        <fullName evidence="3">Phosphoenolpyruvate-protein phosphotransferase</fullName>
    </recommendedName>
    <alternativeName>
        <fullName evidence="8">Phosphotransferase system, enzyme I</fullName>
    </alternativeName>
</protein>
<dbReference type="SUPFAM" id="SSF51621">
    <property type="entry name" value="Phosphoenolpyruvate/pyruvate domain"/>
    <property type="match status" value="1"/>
</dbReference>
<dbReference type="InterPro" id="IPR023151">
    <property type="entry name" value="PEP_util_CS"/>
</dbReference>
<accession>A0A6J6DHK8</accession>
<dbReference type="SUPFAM" id="SSF52009">
    <property type="entry name" value="Phosphohistidine domain"/>
    <property type="match status" value="1"/>
</dbReference>
<dbReference type="PRINTS" id="PR01736">
    <property type="entry name" value="PHPHTRNFRASE"/>
</dbReference>
<feature type="domain" description="Phosphotransferase system enzyme I N-terminal" evidence="11">
    <location>
        <begin position="9"/>
        <end position="115"/>
    </location>
</feature>
<dbReference type="InterPro" id="IPR000121">
    <property type="entry name" value="PEP_util_C"/>
</dbReference>
<evidence type="ECO:0000256" key="6">
    <source>
        <dbReference type="ARBA" id="ARBA00022777"/>
    </source>
</evidence>
<evidence type="ECO:0000259" key="9">
    <source>
        <dbReference type="Pfam" id="PF00391"/>
    </source>
</evidence>
<evidence type="ECO:0000256" key="8">
    <source>
        <dbReference type="ARBA" id="ARBA00033235"/>
    </source>
</evidence>
<keyword evidence="6" id="KW-0418">Kinase</keyword>
<comment type="cofactor">
    <cofactor evidence="1">
        <name>Mg(2+)</name>
        <dbReference type="ChEBI" id="CHEBI:18420"/>
    </cofactor>
</comment>
<dbReference type="Gene3D" id="3.50.30.10">
    <property type="entry name" value="Phosphohistidine domain"/>
    <property type="match status" value="1"/>
</dbReference>
<dbReference type="InterPro" id="IPR050499">
    <property type="entry name" value="PEP-utilizing_PTS_enzyme"/>
</dbReference>
<evidence type="ECO:0000256" key="7">
    <source>
        <dbReference type="ARBA" id="ARBA00022842"/>
    </source>
</evidence>
<dbReference type="InterPro" id="IPR015813">
    <property type="entry name" value="Pyrv/PenolPyrv_kinase-like_dom"/>
</dbReference>
<dbReference type="Gene3D" id="1.10.274.10">
    <property type="entry name" value="PtsI, HPr-binding domain"/>
    <property type="match status" value="1"/>
</dbReference>
<comment type="similarity">
    <text evidence="2">Belongs to the PEP-utilizing enzyme family.</text>
</comment>